<organism evidence="5 6">
    <name type="scientific">Erysiphe pulchra</name>
    <dbReference type="NCBI Taxonomy" id="225359"/>
    <lineage>
        <taxon>Eukaryota</taxon>
        <taxon>Fungi</taxon>
        <taxon>Dikarya</taxon>
        <taxon>Ascomycota</taxon>
        <taxon>Pezizomycotina</taxon>
        <taxon>Leotiomycetes</taxon>
        <taxon>Erysiphales</taxon>
        <taxon>Erysiphaceae</taxon>
        <taxon>Erysiphe</taxon>
    </lineage>
</organism>
<feature type="region of interest" description="Disordered" evidence="1">
    <location>
        <begin position="146"/>
        <end position="169"/>
    </location>
</feature>
<proteinExistence type="predicted"/>
<dbReference type="EMBL" id="PEDP01000004">
    <property type="protein sequence ID" value="POS88404.1"/>
    <property type="molecule type" value="Genomic_DNA"/>
</dbReference>
<evidence type="ECO:0000256" key="1">
    <source>
        <dbReference type="SAM" id="MobiDB-lite"/>
    </source>
</evidence>
<dbReference type="SUPFAM" id="SSF48371">
    <property type="entry name" value="ARM repeat"/>
    <property type="match status" value="1"/>
</dbReference>
<reference evidence="5 6" key="1">
    <citation type="submission" date="2017-10" db="EMBL/GenBank/DDBJ databases">
        <title>Development of genomic resources for the powdery mildew, Erysiphe pulchra.</title>
        <authorList>
            <person name="Wadl P.A."/>
            <person name="Mack B.M."/>
            <person name="Moore G."/>
            <person name="Beltz S.B."/>
        </authorList>
    </citation>
    <scope>NUCLEOTIDE SEQUENCE [LARGE SCALE GENOMIC DNA]</scope>
    <source>
        <strain evidence="5">Cflorida</strain>
    </source>
</reference>
<sequence length="2495" mass="282623">MIQKNNLIDLNIAHAKSVTFRVSSDLNVGSAQASTSNFAVRVPPTDFKTSHGTSRLLGGNRLTESKAHNRQTSIVHGYQHSRNGSKSSTSSSPLSPQIIALAGGERTDVTNMDNSFTIIAPSGINSGVSPSSLSSNITTTLEQLSIPTDDGIQNDSLKRHGRKQNSNGSKDLRRLISISKTPKEELKIVNEVAFQVLFASFITLAEEKINQCITGSSDPEPYIEKICGPKVDPAFDHLISSLVHVARQKPKSLIDSLMLWRKSKSDEASDARAQLQQAAVLEEVTPVTNLPSTTALQDVVALAERRSIVSIYILCRVLIEVIGQCTLVQITADTEEKLEGIIFGQLKSADTDQLSQSPIKLANWLLFSKLLGAMAEINFKSITERFIYNLEKLQKDLVVKNGSNRESERKMELVLAGIKYVRIKVQSEEVWDQSCDFMISMGQLFAQSHGHRLKYAFCQAFETLLLPIAAQADSEFKIHKWSEFLGTIGPHVASMLIKPRHWAVAFPMTATLLCVSPIDSFTTQWLQLILPLQSKLKDRFTRPICLQIISRLLWTYLYRAPADTMNITIKKIEEVLKLIFPTGRKSYLTMDPTSSDPLIQIIRIIGFKYQEFCLKNVIFPLINADIFSSGRDLKIEQLEPEKIVIGIKSFVSIISDLEKGEIGQPPFPLEYPLDYHRFVTSDRIPASFLMNTHRTQTIDETEPSFPILTNTLNDSILSYYTKFCEILGKITIICDSAYGSQAASDEKFNSPTSKTPLSDSFSSARRDDHQALIDSKQAFYELFNVIVQILPRFRSNDIPINTLISLLCTGTAHSQSNIAESSANSLKSIARQSYAHQVTISYSKFIFSFDDRYSSIFEGGMLEPSQIECSLQLYYDLLLIWIGDVRLKISESSHEDINIEKRGIPPDIPGTYTYIDEIEAHVLFFLCSQSGKVRAISVTMLRLIKEFDILFGKNCKRLIDVLEEESQNLMNLDDGHLSVSERSRLQRGMRNGSSEIALIELCISETSYDSTLWLKIFPNLIQICYDRCPLIISITRELIGNRILQMYKSIVALSEVTRGPQYGSFDRYESGSSRNLSRSSTTPPEVLIEQWKLYLIFNCTTLADKGGYQQSSPPPIQHKHKGSKPNYSQEKITSARILFKYIVPLLSVSSASIRGSVVVSLGSINVNIYKILLEELQGVVSKCNEDAKLRVHRRTTSNSWKNRRTDLLRTEVAHVYQLTAHFLKDPDIYQDEWILNNIVAYTKDLKQFLMDPEVQANWEFQKLRRYFCGVIEELFEGISLISNPSRWLDFESIKSSFALMEDWCGFSTNQSQVRQREDSMKQSIIDQQSYGEWSTITAAMEIEKRNLRTAALSAMAALCGGPLSFTAESPTNLQTDVRRMLSWINTTLSAGNDRMHFVGRKALKSLITHNKDISYLLEYSIARCYVAEHSKVLESYFDVIVQVLLEDPDYSIPFWRLLAIGLFTLLSESSEVRLKAANLLQALEEREEQSSIIQSYKKNISDKTRTVYKLAQYEISTRLSRQYPDITYYIHSEFAAYYKDLPEVSRRNILAMILPWTQIVELKIDFEGELTAQSFALLTNVCEISFRSGETLQNEVQALWQALVSPHEANLQPILKFVISLCLDRREQNSLEFAKHIIVYLSNKSLEEQIVEFLISRITPKDMIANDRYELIPPTTEALELPYTTDLRDIFPVLSTSSGISLGQLSLILLVDLVVSPIQLFADNLPLLLHLAVSLWDHYISIVQDQVRELLIHLAHELIIAKIDVENLTTQRNQIGEFVESARSHDPKIFWSYEDYTGDYVGKLDESDHRTPLGMGRLTKMVNESFRLTYLSIQEDWTKLSLAWAISCPVTHIACRSFQIFRCINTSFNQSMLASMLEKLSNTISNEDSDLKALSIEILTTLKSLIYKSDSTVLLRFPQFFWTICACLDTVIEVEFQELICMLEALLNRIDLDNSNVRSIINEGRPMKWEGQFEGLQTLIYKGLRSSLSLDISLRMINKLIQLPNDDLIGNDTRIFFAVLANFPAFLQSIDQNSFDSSNMENSRLIAEVAKSRGYNNIFKALNNYSMLKYRTSKDFIAQLVSAIKEAFLPQYDFEGFIFLVGLLSNSLGWFKLKTLDIICAFIAEIDMYKPEIKSQAPDIISPLLRLLQTNYRTQALEVLDQITIVTSAPIDNHQVRMSMVSSQSKAVRKEYERTPSLYGIPDMSGWSIPVPAKYAEITRANVFSVFCSCQNAENQNSPIQLIHEVDFNKSNFLHEHSQITDRTENIFLDYERGESDIGELILKLNSLDEFFESCSQSPSTENIPPLPVSRKGSEAELFPEESQELGAQFNDEQTFPILHKSFSNPLSNSSFKNGFVDSGFPKPNTMNPGAFHNASSSSKRPTYTYAQQPPLQLQPHISDDEYNEVFSDGDDDRNVTHVESSFFLENIIKPLPQGIRSSMRRLTSGRSRDFDRMRESLRIDRRGTSGGNHHSQQPKSPKVPRVPSAYLQKTISPG</sequence>
<feature type="region of interest" description="Disordered" evidence="1">
    <location>
        <begin position="2297"/>
        <end position="2322"/>
    </location>
</feature>
<evidence type="ECO:0000259" key="2">
    <source>
        <dbReference type="Pfam" id="PF14222"/>
    </source>
</evidence>
<dbReference type="OrthoDB" id="6287725at2759"/>
<feature type="compositionally biased region" description="Basic and acidic residues" evidence="1">
    <location>
        <begin position="2447"/>
        <end position="2464"/>
    </location>
</feature>
<dbReference type="PANTHER" id="PTHR12295">
    <property type="entry name" value="FURRY-RELATED"/>
    <property type="match status" value="1"/>
</dbReference>
<dbReference type="PANTHER" id="PTHR12295:SF30">
    <property type="entry name" value="PROTEIN FURRY"/>
    <property type="match status" value="1"/>
</dbReference>
<feature type="compositionally biased region" description="Polar residues" evidence="1">
    <location>
        <begin position="146"/>
        <end position="155"/>
    </location>
</feature>
<feature type="domain" description="Cell morphogenesis central region" evidence="4">
    <location>
        <begin position="1398"/>
        <end position="1672"/>
    </location>
</feature>
<dbReference type="InterPro" id="IPR025614">
    <property type="entry name" value="Cell_morpho_N"/>
</dbReference>
<keyword evidence="6" id="KW-1185">Reference proteome</keyword>
<dbReference type="GO" id="GO:0000902">
    <property type="term" value="P:cell morphogenesis"/>
    <property type="evidence" value="ECO:0007669"/>
    <property type="project" value="InterPro"/>
</dbReference>
<dbReference type="InterPro" id="IPR029473">
    <property type="entry name" value="MOR2-PAG1_mid"/>
</dbReference>
<feature type="domain" description="Cell morphogenesis central region" evidence="4">
    <location>
        <begin position="1129"/>
        <end position="1397"/>
    </location>
</feature>
<feature type="region of interest" description="Disordered" evidence="1">
    <location>
        <begin position="2439"/>
        <end position="2495"/>
    </location>
</feature>
<dbReference type="Pfam" id="PF14228">
    <property type="entry name" value="MOR2-PAG1_mid"/>
    <property type="match status" value="3"/>
</dbReference>
<feature type="non-terminal residue" evidence="5">
    <location>
        <position position="2495"/>
    </location>
</feature>
<evidence type="ECO:0000259" key="4">
    <source>
        <dbReference type="Pfam" id="PF14228"/>
    </source>
</evidence>
<gene>
    <name evidence="5" type="ORF">EPUL_000061</name>
</gene>
<dbReference type="STRING" id="225359.A0A2S4Q274"/>
<dbReference type="InterPro" id="IPR016024">
    <property type="entry name" value="ARM-type_fold"/>
</dbReference>
<protein>
    <recommendedName>
        <fullName evidence="7">Cell morphogenesis protein N-terminal domain-containing protein</fullName>
    </recommendedName>
</protein>
<dbReference type="Pfam" id="PF14222">
    <property type="entry name" value="MOR2-PAG1_N"/>
    <property type="match status" value="1"/>
</dbReference>
<dbReference type="InterPro" id="IPR039867">
    <property type="entry name" value="Furry/Tao3/Mor2"/>
</dbReference>
<evidence type="ECO:0000313" key="5">
    <source>
        <dbReference type="EMBL" id="POS88404.1"/>
    </source>
</evidence>
<comment type="caution">
    <text evidence="5">The sequence shown here is derived from an EMBL/GenBank/DDBJ whole genome shotgun (WGS) entry which is preliminary data.</text>
</comment>
<name>A0A2S4Q274_9PEZI</name>
<dbReference type="InterPro" id="IPR025481">
    <property type="entry name" value="Cell_Morphogen_C"/>
</dbReference>
<feature type="domain" description="Cell morphogenesis protein N-terminal" evidence="2">
    <location>
        <begin position="304"/>
        <end position="882"/>
    </location>
</feature>
<dbReference type="Pfam" id="PF14225">
    <property type="entry name" value="MOR2-PAG1_C"/>
    <property type="match status" value="1"/>
</dbReference>
<dbReference type="GO" id="GO:0030427">
    <property type="term" value="C:site of polarized growth"/>
    <property type="evidence" value="ECO:0007669"/>
    <property type="project" value="TreeGrafter"/>
</dbReference>
<feature type="region of interest" description="Disordered" evidence="1">
    <location>
        <begin position="49"/>
        <end position="95"/>
    </location>
</feature>
<feature type="domain" description="Cell morphogenesis central region" evidence="4">
    <location>
        <begin position="1701"/>
        <end position="1886"/>
    </location>
</feature>
<evidence type="ECO:0000259" key="3">
    <source>
        <dbReference type="Pfam" id="PF14225"/>
    </source>
</evidence>
<accession>A0A2S4Q274</accession>
<evidence type="ECO:0008006" key="7">
    <source>
        <dbReference type="Google" id="ProtNLM"/>
    </source>
</evidence>
<feature type="compositionally biased region" description="Low complexity" evidence="1">
    <location>
        <begin position="81"/>
        <end position="95"/>
    </location>
</feature>
<feature type="domain" description="Cell morphogenesis protein C-terminal" evidence="3">
    <location>
        <begin position="1918"/>
        <end position="2166"/>
    </location>
</feature>
<dbReference type="GO" id="GO:0005938">
    <property type="term" value="C:cell cortex"/>
    <property type="evidence" value="ECO:0007669"/>
    <property type="project" value="TreeGrafter"/>
</dbReference>
<evidence type="ECO:0000313" key="6">
    <source>
        <dbReference type="Proteomes" id="UP000237438"/>
    </source>
</evidence>
<dbReference type="Proteomes" id="UP000237438">
    <property type="component" value="Unassembled WGS sequence"/>
</dbReference>